<feature type="region of interest" description="Disordered" evidence="1">
    <location>
        <begin position="30"/>
        <end position="84"/>
    </location>
</feature>
<comment type="caution">
    <text evidence="2">The sequence shown here is derived from an EMBL/GenBank/DDBJ whole genome shotgun (WGS) entry which is preliminary data.</text>
</comment>
<feature type="compositionally biased region" description="Polar residues" evidence="1">
    <location>
        <begin position="69"/>
        <end position="84"/>
    </location>
</feature>
<protein>
    <submittedName>
        <fullName evidence="2">Uncharacterized protein</fullName>
    </submittedName>
</protein>
<organism evidence="2 3">
    <name type="scientific">Timema podura</name>
    <name type="common">Walking stick</name>
    <dbReference type="NCBI Taxonomy" id="61482"/>
    <lineage>
        <taxon>Eukaryota</taxon>
        <taxon>Metazoa</taxon>
        <taxon>Ecdysozoa</taxon>
        <taxon>Arthropoda</taxon>
        <taxon>Hexapoda</taxon>
        <taxon>Insecta</taxon>
        <taxon>Pterygota</taxon>
        <taxon>Neoptera</taxon>
        <taxon>Polyneoptera</taxon>
        <taxon>Phasmatodea</taxon>
        <taxon>Timematodea</taxon>
        <taxon>Timematoidea</taxon>
        <taxon>Timematidae</taxon>
        <taxon>Timema</taxon>
    </lineage>
</organism>
<feature type="compositionally biased region" description="Polar residues" evidence="1">
    <location>
        <begin position="30"/>
        <end position="58"/>
    </location>
</feature>
<keyword evidence="3" id="KW-1185">Reference proteome</keyword>
<accession>A0ABN7P111</accession>
<feature type="non-terminal residue" evidence="2">
    <location>
        <position position="100"/>
    </location>
</feature>
<evidence type="ECO:0000256" key="1">
    <source>
        <dbReference type="SAM" id="MobiDB-lite"/>
    </source>
</evidence>
<sequence>MNVATYLGKALNTEGEGGRGGANWRIQENQKQQWWRNKAQAQGNIGTNTRALLSSNGGETRHKRRESQKATQIQNDSSKPSTSNKALCASALVASMAIAL</sequence>
<name>A0ABN7P111_TIMPD</name>
<dbReference type="EMBL" id="CAJPIN010011482">
    <property type="protein sequence ID" value="CAG2060136.1"/>
    <property type="molecule type" value="Genomic_DNA"/>
</dbReference>
<evidence type="ECO:0000313" key="2">
    <source>
        <dbReference type="EMBL" id="CAG2060136.1"/>
    </source>
</evidence>
<reference evidence="2" key="1">
    <citation type="submission" date="2021-03" db="EMBL/GenBank/DDBJ databases">
        <authorList>
            <person name="Tran Van P."/>
        </authorList>
    </citation>
    <scope>NUCLEOTIDE SEQUENCE</scope>
</reference>
<proteinExistence type="predicted"/>
<gene>
    <name evidence="2" type="ORF">TPAB3V08_LOCUS7094</name>
</gene>
<dbReference type="Proteomes" id="UP001153148">
    <property type="component" value="Unassembled WGS sequence"/>
</dbReference>
<evidence type="ECO:0000313" key="3">
    <source>
        <dbReference type="Proteomes" id="UP001153148"/>
    </source>
</evidence>